<dbReference type="InterPro" id="IPR014305">
    <property type="entry name" value="RNA_pol_sigma-G_actinobac"/>
</dbReference>
<dbReference type="Proteomes" id="UP000642748">
    <property type="component" value="Unassembled WGS sequence"/>
</dbReference>
<dbReference type="CDD" id="cd06171">
    <property type="entry name" value="Sigma70_r4"/>
    <property type="match status" value="1"/>
</dbReference>
<dbReference type="GO" id="GO:0006352">
    <property type="term" value="P:DNA-templated transcription initiation"/>
    <property type="evidence" value="ECO:0007669"/>
    <property type="project" value="InterPro"/>
</dbReference>
<dbReference type="Pfam" id="PF04542">
    <property type="entry name" value="Sigma70_r2"/>
    <property type="match status" value="1"/>
</dbReference>
<organism evidence="9 10">
    <name type="scientific">Rugosimonospora africana</name>
    <dbReference type="NCBI Taxonomy" id="556532"/>
    <lineage>
        <taxon>Bacteria</taxon>
        <taxon>Bacillati</taxon>
        <taxon>Actinomycetota</taxon>
        <taxon>Actinomycetes</taxon>
        <taxon>Micromonosporales</taxon>
        <taxon>Micromonosporaceae</taxon>
        <taxon>Rugosimonospora</taxon>
    </lineage>
</organism>
<name>A0A8J3QYG4_9ACTN</name>
<dbReference type="Pfam" id="PF08281">
    <property type="entry name" value="Sigma70_r4_2"/>
    <property type="match status" value="1"/>
</dbReference>
<dbReference type="PANTHER" id="PTHR30173:SF36">
    <property type="entry name" value="ECF RNA POLYMERASE SIGMA FACTOR SIGJ"/>
    <property type="match status" value="1"/>
</dbReference>
<dbReference type="InterPro" id="IPR013249">
    <property type="entry name" value="RNA_pol_sigma70_r4_t2"/>
</dbReference>
<protein>
    <submittedName>
        <fullName evidence="9">RNA polymerase sigma factor</fullName>
    </submittedName>
</protein>
<accession>A0A8J3QYG4</accession>
<dbReference type="GO" id="GO:0003677">
    <property type="term" value="F:DNA binding"/>
    <property type="evidence" value="ECO:0007669"/>
    <property type="project" value="InterPro"/>
</dbReference>
<comment type="similarity">
    <text evidence="1">Belongs to the sigma-70 factor family. ECF subfamily.</text>
</comment>
<reference evidence="9" key="1">
    <citation type="submission" date="2021-01" db="EMBL/GenBank/DDBJ databases">
        <title>Whole genome shotgun sequence of Rugosimonospora africana NBRC 104875.</title>
        <authorList>
            <person name="Komaki H."/>
            <person name="Tamura T."/>
        </authorList>
    </citation>
    <scope>NUCLEOTIDE SEQUENCE</scope>
    <source>
        <strain evidence="9">NBRC 104875</strain>
    </source>
</reference>
<dbReference type="NCBIfam" id="TIGR02937">
    <property type="entry name" value="sigma70-ECF"/>
    <property type="match status" value="1"/>
</dbReference>
<dbReference type="Gene3D" id="3.10.450.50">
    <property type="match status" value="1"/>
</dbReference>
<feature type="region of interest" description="Disordered" evidence="6">
    <location>
        <begin position="329"/>
        <end position="357"/>
    </location>
</feature>
<dbReference type="NCBIfam" id="NF006089">
    <property type="entry name" value="PRK08241.1"/>
    <property type="match status" value="1"/>
</dbReference>
<evidence type="ECO:0000256" key="6">
    <source>
        <dbReference type="SAM" id="MobiDB-lite"/>
    </source>
</evidence>
<evidence type="ECO:0000256" key="2">
    <source>
        <dbReference type="ARBA" id="ARBA00011344"/>
    </source>
</evidence>
<evidence type="ECO:0000259" key="7">
    <source>
        <dbReference type="Pfam" id="PF04542"/>
    </source>
</evidence>
<feature type="compositionally biased region" description="Low complexity" evidence="6">
    <location>
        <begin position="339"/>
        <end position="357"/>
    </location>
</feature>
<dbReference type="SUPFAM" id="SSF88946">
    <property type="entry name" value="Sigma2 domain of RNA polymerase sigma factors"/>
    <property type="match status" value="1"/>
</dbReference>
<keyword evidence="4" id="KW-0731">Sigma factor</keyword>
<evidence type="ECO:0000259" key="8">
    <source>
        <dbReference type="Pfam" id="PF08281"/>
    </source>
</evidence>
<feature type="domain" description="RNA polymerase sigma-70 region 2" evidence="7">
    <location>
        <begin position="13"/>
        <end position="80"/>
    </location>
</feature>
<keyword evidence="10" id="KW-1185">Reference proteome</keyword>
<dbReference type="Gene3D" id="1.10.1740.10">
    <property type="match status" value="1"/>
</dbReference>
<dbReference type="SUPFAM" id="SSF88659">
    <property type="entry name" value="Sigma3 and sigma4 domains of RNA polymerase sigma factors"/>
    <property type="match status" value="1"/>
</dbReference>
<dbReference type="InterPro" id="IPR014284">
    <property type="entry name" value="RNA_pol_sigma-70_dom"/>
</dbReference>
<dbReference type="InterPro" id="IPR052704">
    <property type="entry name" value="ECF_Sigma-70_Domain"/>
</dbReference>
<evidence type="ECO:0000256" key="3">
    <source>
        <dbReference type="ARBA" id="ARBA00023015"/>
    </source>
</evidence>
<dbReference type="InterPro" id="IPR036388">
    <property type="entry name" value="WH-like_DNA-bd_sf"/>
</dbReference>
<evidence type="ECO:0000256" key="1">
    <source>
        <dbReference type="ARBA" id="ARBA00010641"/>
    </source>
</evidence>
<dbReference type="AlphaFoldDB" id="A0A8J3QYG4"/>
<comment type="subunit">
    <text evidence="2">Interacts transiently with the RNA polymerase catalytic core formed by RpoA, RpoB, RpoC and RpoZ (2 alpha, 1 beta, 1 beta' and 1 omega subunit) to form the RNA polymerase holoenzyme that can initiate transcription.</text>
</comment>
<dbReference type="RefSeq" id="WP_203920538.1">
    <property type="nucleotide sequence ID" value="NZ_BONZ01000049.1"/>
</dbReference>
<dbReference type="GO" id="GO:0016987">
    <property type="term" value="F:sigma factor activity"/>
    <property type="evidence" value="ECO:0007669"/>
    <property type="project" value="UniProtKB-KW"/>
</dbReference>
<dbReference type="PANTHER" id="PTHR30173">
    <property type="entry name" value="SIGMA 19 FACTOR"/>
    <property type="match status" value="1"/>
</dbReference>
<dbReference type="InterPro" id="IPR013324">
    <property type="entry name" value="RNA_pol_sigma_r3/r4-like"/>
</dbReference>
<dbReference type="InterPro" id="IPR013325">
    <property type="entry name" value="RNA_pol_sigma_r2"/>
</dbReference>
<dbReference type="InterPro" id="IPR032710">
    <property type="entry name" value="NTF2-like_dom_sf"/>
</dbReference>
<comment type="caution">
    <text evidence="9">The sequence shown here is derived from an EMBL/GenBank/DDBJ whole genome shotgun (WGS) entry which is preliminary data.</text>
</comment>
<evidence type="ECO:0000313" key="9">
    <source>
        <dbReference type="EMBL" id="GIH16971.1"/>
    </source>
</evidence>
<feature type="domain" description="RNA polymerase sigma factor 70 region 4 type 2" evidence="8">
    <location>
        <begin position="131"/>
        <end position="181"/>
    </location>
</feature>
<dbReference type="EMBL" id="BONZ01000049">
    <property type="protein sequence ID" value="GIH16971.1"/>
    <property type="molecule type" value="Genomic_DNA"/>
</dbReference>
<dbReference type="SUPFAM" id="SSF54427">
    <property type="entry name" value="NTF2-like"/>
    <property type="match status" value="1"/>
</dbReference>
<evidence type="ECO:0000313" key="10">
    <source>
        <dbReference type="Proteomes" id="UP000642748"/>
    </source>
</evidence>
<dbReference type="Gene3D" id="1.10.10.10">
    <property type="entry name" value="Winged helix-like DNA-binding domain superfamily/Winged helix DNA-binding domain"/>
    <property type="match status" value="1"/>
</dbReference>
<evidence type="ECO:0000256" key="4">
    <source>
        <dbReference type="ARBA" id="ARBA00023082"/>
    </source>
</evidence>
<keyword evidence="3" id="KW-0805">Transcription regulation</keyword>
<dbReference type="NCBIfam" id="TIGR02960">
    <property type="entry name" value="SigX5"/>
    <property type="match status" value="1"/>
</dbReference>
<gene>
    <name evidence="9" type="primary">rpoE_31</name>
    <name evidence="9" type="ORF">Raf01_51430</name>
</gene>
<evidence type="ECO:0000256" key="5">
    <source>
        <dbReference type="ARBA" id="ARBA00023163"/>
    </source>
</evidence>
<keyword evidence="5" id="KW-0804">Transcription</keyword>
<sequence length="357" mass="39179">MDATETESLTDQVQRERRGLLAHAYRMLGSWDEAEDAVQETCLRAWRSRETFENRSSVRVWLYRIATNTCLSAIEGRRRRALPSGLGAPSSDPSAPSEVAGPETWIQPIPTSLVADPAAEVVAREGVRLAFIAGLQYLPPQQRAVLLLRDVLKFSAAEAARILETSVPAVKSALQRARGRLNEVSPTREDVREPTERRARELLEQYMAAWERSDPVEFERVLRADATLEGVPSKTWFAGKVACVAFAAPSMGDAGAWRMVPIDANGQPAVAAWVGGEPFGIAVLTMATDGIARITLFADPDLVARFTKPDVAPRGPILTRWTLRSAARSCTGGDRRRGTSSSCRTRSATSWRRSPKP</sequence>
<proteinExistence type="inferred from homology"/>
<dbReference type="InterPro" id="IPR007627">
    <property type="entry name" value="RNA_pol_sigma70_r2"/>
</dbReference>